<dbReference type="EMBL" id="VSSQ01057340">
    <property type="protein sequence ID" value="MPN11148.1"/>
    <property type="molecule type" value="Genomic_DNA"/>
</dbReference>
<reference evidence="1" key="1">
    <citation type="submission" date="2019-08" db="EMBL/GenBank/DDBJ databases">
        <authorList>
            <person name="Kucharzyk K."/>
            <person name="Murdoch R.W."/>
            <person name="Higgins S."/>
            <person name="Loffler F."/>
        </authorList>
    </citation>
    <scope>NUCLEOTIDE SEQUENCE</scope>
</reference>
<evidence type="ECO:0000313" key="1">
    <source>
        <dbReference type="EMBL" id="MPN11148.1"/>
    </source>
</evidence>
<comment type="caution">
    <text evidence="1">The sequence shown here is derived from an EMBL/GenBank/DDBJ whole genome shotgun (WGS) entry which is preliminary data.</text>
</comment>
<gene>
    <name evidence="1" type="ORF">SDC9_158449</name>
</gene>
<dbReference type="AlphaFoldDB" id="A0A645F9U6"/>
<name>A0A645F9U6_9ZZZZ</name>
<accession>A0A645F9U6</accession>
<organism evidence="1">
    <name type="scientific">bioreactor metagenome</name>
    <dbReference type="NCBI Taxonomy" id="1076179"/>
    <lineage>
        <taxon>unclassified sequences</taxon>
        <taxon>metagenomes</taxon>
        <taxon>ecological metagenomes</taxon>
    </lineage>
</organism>
<proteinExistence type="predicted"/>
<protein>
    <submittedName>
        <fullName evidence="1">Uncharacterized protein</fullName>
    </submittedName>
</protein>
<sequence length="43" mass="4844">MVQLIGDDVPAADYHIGQGIWKIHMAAIKEIRRRERPDADEAG</sequence>